<dbReference type="AlphaFoldDB" id="A0A7G9RHK0"/>
<evidence type="ECO:0000313" key="3">
    <source>
        <dbReference type="Proteomes" id="UP000515947"/>
    </source>
</evidence>
<keyword evidence="3" id="KW-1185">Reference proteome</keyword>
<evidence type="ECO:0000313" key="2">
    <source>
        <dbReference type="EMBL" id="QNN55075.1"/>
    </source>
</evidence>
<gene>
    <name evidence="2" type="ORF">H9L09_14915</name>
</gene>
<proteinExistence type="predicted"/>
<sequence length="448" mass="49175">MEKRRSRSERRASGEARRAEAPLSAHAELPIAPEGRDPVGLLRAQEDEREPELVPLRYERMTASPFAFLRGAATVMAHDLARTPTSSIEVQLCGDAHVANFGMFAAPDRRLVFDLNDFDETWPGPFEWDVKRLAASVVVAGRATGAKAKRLRRAAAATVASYRTTVGSLAAMAPLQVWYARVDVDDLVERLRATSLRDEARSASKASRRNSGDVAVQKLTEVVDGRHRFRHKPPLLVPVDPDAQPAVFRRAAALHTQYLESLRDDAQVLLRRFALVGLAQKVVGVGSVGTRALVMLLESGDGDMLLLQVKQAGRSVLTPYLTEPDVRHEGQRVVVGQRLMQATGDPFLGWARGTIPPRRDYYVRQLRDLKGGFDLEAFDVDRLTVYGRLCGAVLARAHARAGDPAVVSGYLGTSEEFDHAVADFAIAYADRTEADFSALAAYRATRVA</sequence>
<evidence type="ECO:0000256" key="1">
    <source>
        <dbReference type="SAM" id="MobiDB-lite"/>
    </source>
</evidence>
<dbReference type="Pfam" id="PF10009">
    <property type="entry name" value="DUF2252"/>
    <property type="match status" value="1"/>
</dbReference>
<organism evidence="2 3">
    <name type="scientific">Nocardioides mesophilus</name>
    <dbReference type="NCBI Taxonomy" id="433659"/>
    <lineage>
        <taxon>Bacteria</taxon>
        <taxon>Bacillati</taxon>
        <taxon>Actinomycetota</taxon>
        <taxon>Actinomycetes</taxon>
        <taxon>Propionibacteriales</taxon>
        <taxon>Nocardioidaceae</taxon>
        <taxon>Nocardioides</taxon>
    </lineage>
</organism>
<dbReference type="PANTHER" id="PTHR39441:SF1">
    <property type="entry name" value="DUF2252 DOMAIN-CONTAINING PROTEIN"/>
    <property type="match status" value="1"/>
</dbReference>
<reference evidence="2 3" key="1">
    <citation type="submission" date="2020-08" db="EMBL/GenBank/DDBJ databases">
        <title>Genome sequence of Nocardioides mesophilus KACC 16243T.</title>
        <authorList>
            <person name="Hyun D.-W."/>
            <person name="Bae J.-W."/>
        </authorList>
    </citation>
    <scope>NUCLEOTIDE SEQUENCE [LARGE SCALE GENOMIC DNA]</scope>
    <source>
        <strain evidence="2 3">KACC 16243</strain>
    </source>
</reference>
<dbReference type="Proteomes" id="UP000515947">
    <property type="component" value="Chromosome"/>
</dbReference>
<dbReference type="PANTHER" id="PTHR39441">
    <property type="entry name" value="DUF2252 DOMAIN-CONTAINING PROTEIN"/>
    <property type="match status" value="1"/>
</dbReference>
<protein>
    <submittedName>
        <fullName evidence="2">DUF2252 domain-containing protein</fullName>
    </submittedName>
</protein>
<dbReference type="KEGG" id="nmes:H9L09_14915"/>
<feature type="region of interest" description="Disordered" evidence="1">
    <location>
        <begin position="1"/>
        <end position="38"/>
    </location>
</feature>
<dbReference type="EMBL" id="CP060713">
    <property type="protein sequence ID" value="QNN55075.1"/>
    <property type="molecule type" value="Genomic_DNA"/>
</dbReference>
<name>A0A7G9RHK0_9ACTN</name>
<accession>A0A7G9RHK0</accession>
<dbReference type="InterPro" id="IPR018721">
    <property type="entry name" value="DUF2252"/>
</dbReference>
<feature type="compositionally biased region" description="Basic and acidic residues" evidence="1">
    <location>
        <begin position="1"/>
        <end position="20"/>
    </location>
</feature>